<evidence type="ECO:0000313" key="8">
    <source>
        <dbReference type="Proteomes" id="UP000243073"/>
    </source>
</evidence>
<keyword evidence="8" id="KW-1185">Reference proteome</keyword>
<feature type="domain" description="EamA" evidence="6">
    <location>
        <begin position="141"/>
        <end position="279"/>
    </location>
</feature>
<keyword evidence="2 5" id="KW-0812">Transmembrane</keyword>
<feature type="transmembrane region" description="Helical" evidence="5">
    <location>
        <begin position="137"/>
        <end position="156"/>
    </location>
</feature>
<feature type="transmembrane region" description="Helical" evidence="5">
    <location>
        <begin position="115"/>
        <end position="131"/>
    </location>
</feature>
<dbReference type="EMBL" id="MDKE01000002">
    <property type="protein sequence ID" value="OIN14290.1"/>
    <property type="molecule type" value="Genomic_DNA"/>
</dbReference>
<feature type="transmembrane region" description="Helical" evidence="5">
    <location>
        <begin position="202"/>
        <end position="226"/>
    </location>
</feature>
<organism evidence="7 8">
    <name type="scientific">Oceanisphaera psychrotolerans</name>
    <dbReference type="NCBI Taxonomy" id="1414654"/>
    <lineage>
        <taxon>Bacteria</taxon>
        <taxon>Pseudomonadati</taxon>
        <taxon>Pseudomonadota</taxon>
        <taxon>Gammaproteobacteria</taxon>
        <taxon>Aeromonadales</taxon>
        <taxon>Aeromonadaceae</taxon>
        <taxon>Oceanisphaera</taxon>
    </lineage>
</organism>
<comment type="caution">
    <text evidence="7">The sequence shown here is derived from an EMBL/GenBank/DDBJ whole genome shotgun (WGS) entry which is preliminary data.</text>
</comment>
<dbReference type="PANTHER" id="PTHR32322">
    <property type="entry name" value="INNER MEMBRANE TRANSPORTER"/>
    <property type="match status" value="1"/>
</dbReference>
<name>A0A1J4QI24_9GAMM</name>
<feature type="transmembrane region" description="Helical" evidence="5">
    <location>
        <begin position="263"/>
        <end position="286"/>
    </location>
</feature>
<comment type="subcellular location">
    <subcellularLocation>
        <location evidence="1">Membrane</location>
        <topology evidence="1">Multi-pass membrane protein</topology>
    </subcellularLocation>
</comment>
<feature type="transmembrane region" description="Helical" evidence="5">
    <location>
        <begin position="86"/>
        <end position="108"/>
    </location>
</feature>
<dbReference type="OrthoDB" id="7158585at2"/>
<evidence type="ECO:0000259" key="6">
    <source>
        <dbReference type="Pfam" id="PF00892"/>
    </source>
</evidence>
<evidence type="ECO:0000256" key="1">
    <source>
        <dbReference type="ARBA" id="ARBA00004141"/>
    </source>
</evidence>
<sequence length="299" mass="31687">MAPKDLLLALVVIGVWGMNFVVILVGLDGVPPMLLGALRFTLVAFPAVLLIRRPQVPWRWLIAYGGTISLGQFAFLFYAMANGMPAGLASLVLQSQAFFSLLFAAVLLGERIKPVNLAGLLVAAAGLAVIGRGGDGTMTMLGLGLTLAASAMWALGNIVTKKIGRVDLIGLIVWGNLVPPLPFLGLSLWLEGPQQIGEALRHIGSHTLLALGYLAFVATLLGYGLWSRLLQRYPTGMVAPFSLLVPVVGLSSAALLLNERLTSVQWVGALLVMLGLGLNVFGVRLWKLLSCKDKGSIQG</sequence>
<feature type="transmembrane region" description="Helical" evidence="5">
    <location>
        <begin position="7"/>
        <end position="27"/>
    </location>
</feature>
<evidence type="ECO:0000256" key="3">
    <source>
        <dbReference type="ARBA" id="ARBA00022989"/>
    </source>
</evidence>
<feature type="transmembrane region" description="Helical" evidence="5">
    <location>
        <begin position="33"/>
        <end position="51"/>
    </location>
</feature>
<dbReference type="Gene3D" id="1.10.3730.20">
    <property type="match status" value="2"/>
</dbReference>
<dbReference type="InterPro" id="IPR050638">
    <property type="entry name" value="AA-Vitamin_Transporters"/>
</dbReference>
<dbReference type="Proteomes" id="UP000243073">
    <property type="component" value="Unassembled WGS sequence"/>
</dbReference>
<gene>
    <name evidence="7" type="ORF">BFR47_08340</name>
</gene>
<reference evidence="7 8" key="1">
    <citation type="submission" date="2016-07" db="EMBL/GenBank/DDBJ databases">
        <title>Draft Genome Sequence of Oceanisphaera psychrotolerans, isolated from coastal sediment samples.</title>
        <authorList>
            <person name="Zhuo S."/>
            <person name="Ruan Z."/>
        </authorList>
    </citation>
    <scope>NUCLEOTIDE SEQUENCE [LARGE SCALE GENOMIC DNA]</scope>
    <source>
        <strain evidence="7 8">LAM-WHM-ZC</strain>
    </source>
</reference>
<evidence type="ECO:0000256" key="5">
    <source>
        <dbReference type="SAM" id="Phobius"/>
    </source>
</evidence>
<dbReference type="GO" id="GO:0016020">
    <property type="term" value="C:membrane"/>
    <property type="evidence" value="ECO:0007669"/>
    <property type="project" value="UniProtKB-SubCell"/>
</dbReference>
<dbReference type="InterPro" id="IPR000620">
    <property type="entry name" value="EamA_dom"/>
</dbReference>
<proteinExistence type="predicted"/>
<evidence type="ECO:0000256" key="4">
    <source>
        <dbReference type="ARBA" id="ARBA00023136"/>
    </source>
</evidence>
<keyword evidence="4 5" id="KW-0472">Membrane</keyword>
<dbReference type="PANTHER" id="PTHR32322:SF9">
    <property type="entry name" value="AMINO-ACID METABOLITE EFFLUX PUMP-RELATED"/>
    <property type="match status" value="1"/>
</dbReference>
<dbReference type="InterPro" id="IPR037185">
    <property type="entry name" value="EmrE-like"/>
</dbReference>
<dbReference type="AlphaFoldDB" id="A0A1J4QI24"/>
<feature type="transmembrane region" description="Helical" evidence="5">
    <location>
        <begin position="238"/>
        <end position="257"/>
    </location>
</feature>
<keyword evidence="3 5" id="KW-1133">Transmembrane helix</keyword>
<evidence type="ECO:0000313" key="7">
    <source>
        <dbReference type="EMBL" id="OIN14290.1"/>
    </source>
</evidence>
<feature type="transmembrane region" description="Helical" evidence="5">
    <location>
        <begin position="58"/>
        <end position="80"/>
    </location>
</feature>
<dbReference type="SUPFAM" id="SSF103481">
    <property type="entry name" value="Multidrug resistance efflux transporter EmrE"/>
    <property type="match status" value="2"/>
</dbReference>
<dbReference type="Pfam" id="PF00892">
    <property type="entry name" value="EamA"/>
    <property type="match status" value="2"/>
</dbReference>
<dbReference type="STRING" id="1414654.BFR47_08340"/>
<dbReference type="RefSeq" id="WP_071471280.1">
    <property type="nucleotide sequence ID" value="NZ_MDKE01000002.1"/>
</dbReference>
<feature type="transmembrane region" description="Helical" evidence="5">
    <location>
        <begin position="168"/>
        <end position="190"/>
    </location>
</feature>
<evidence type="ECO:0000256" key="2">
    <source>
        <dbReference type="ARBA" id="ARBA00022692"/>
    </source>
</evidence>
<protein>
    <submittedName>
        <fullName evidence="7">Acetylserine transporter</fullName>
    </submittedName>
</protein>
<accession>A0A1J4QI24</accession>
<feature type="domain" description="EamA" evidence="6">
    <location>
        <begin position="6"/>
        <end position="130"/>
    </location>
</feature>